<dbReference type="Pfam" id="PF08681">
    <property type="entry name" value="TacA1"/>
    <property type="match status" value="1"/>
</dbReference>
<dbReference type="AlphaFoldDB" id="A0A0W0R9K0"/>
<dbReference type="Gene3D" id="1.20.5.780">
    <property type="entry name" value="Single helix bin"/>
    <property type="match status" value="1"/>
</dbReference>
<keyword evidence="3" id="KW-0805">Transcription regulation</keyword>
<evidence type="ECO:0000256" key="6">
    <source>
        <dbReference type="ARBA" id="ARBA00049988"/>
    </source>
</evidence>
<evidence type="ECO:0000256" key="2">
    <source>
        <dbReference type="ARBA" id="ARBA00022649"/>
    </source>
</evidence>
<organism evidence="7 8">
    <name type="scientific">Legionella bozemanae</name>
    <name type="common">Fluoribacter bozemanae</name>
    <dbReference type="NCBI Taxonomy" id="447"/>
    <lineage>
        <taxon>Bacteria</taxon>
        <taxon>Pseudomonadati</taxon>
        <taxon>Pseudomonadota</taxon>
        <taxon>Gammaproteobacteria</taxon>
        <taxon>Legionellales</taxon>
        <taxon>Legionellaceae</taxon>
        <taxon>Legionella</taxon>
    </lineage>
</organism>
<reference evidence="7 8" key="1">
    <citation type="submission" date="2015-11" db="EMBL/GenBank/DDBJ databases">
        <title>Genomic analysis of 38 Legionella species identifies large and diverse effector repertoires.</title>
        <authorList>
            <person name="Burstein D."/>
            <person name="Amaro F."/>
            <person name="Zusman T."/>
            <person name="Lifshitz Z."/>
            <person name="Cohen O."/>
            <person name="Gilbert J.A."/>
            <person name="Pupko T."/>
            <person name="Shuman H.A."/>
            <person name="Segal G."/>
        </authorList>
    </citation>
    <scope>NUCLEOTIDE SEQUENCE [LARGE SCALE GENOMIC DNA]</scope>
    <source>
        <strain evidence="7 8">WIGA</strain>
    </source>
</reference>
<dbReference type="Proteomes" id="UP000054695">
    <property type="component" value="Unassembled WGS sequence"/>
</dbReference>
<protein>
    <recommendedName>
        <fullName evidence="9">CopG family transcriptional regulator</fullName>
    </recommendedName>
</protein>
<accession>A0A0W0R9K0</accession>
<evidence type="ECO:0000256" key="3">
    <source>
        <dbReference type="ARBA" id="ARBA00023015"/>
    </source>
</evidence>
<comment type="similarity">
    <text evidence="6">Belongs to the TacA antitoxin family.</text>
</comment>
<keyword evidence="8" id="KW-1185">Reference proteome</keyword>
<keyword evidence="2" id="KW-1277">Toxin-antitoxin system</keyword>
<dbReference type="SUPFAM" id="SSF47598">
    <property type="entry name" value="Ribbon-helix-helix"/>
    <property type="match status" value="1"/>
</dbReference>
<evidence type="ECO:0000256" key="4">
    <source>
        <dbReference type="ARBA" id="ARBA00023125"/>
    </source>
</evidence>
<evidence type="ECO:0000256" key="5">
    <source>
        <dbReference type="ARBA" id="ARBA00023163"/>
    </source>
</evidence>
<dbReference type="GO" id="GO:0006355">
    <property type="term" value="P:regulation of DNA-templated transcription"/>
    <property type="evidence" value="ECO:0007669"/>
    <property type="project" value="InterPro"/>
</dbReference>
<dbReference type="OrthoDB" id="5297163at2"/>
<evidence type="ECO:0000313" key="8">
    <source>
        <dbReference type="Proteomes" id="UP000054695"/>
    </source>
</evidence>
<name>A0A0W0R9K0_LEGBO</name>
<dbReference type="PANTHER" id="PTHR35401">
    <property type="entry name" value="COPG FAMILY HELIX-TURN-HELIX PROTEIN-RELATED-RELATED"/>
    <property type="match status" value="1"/>
</dbReference>
<dbReference type="EMBL" id="LNXU01000058">
    <property type="protein sequence ID" value="KTC67722.1"/>
    <property type="molecule type" value="Genomic_DNA"/>
</dbReference>
<sequence>MATLHNDVKQEKINMRINSEERGLIDRAAKIRGKNRSDFILSAARREAEETILEQTILKASPEAYADFLQRLDKTPMPNERLIKTMQTKAPWDKK</sequence>
<dbReference type="PANTHER" id="PTHR35401:SF1">
    <property type="entry name" value="CYTOPLASMIC PROTEIN"/>
    <property type="match status" value="1"/>
</dbReference>
<dbReference type="RefSeq" id="WP_012187549.1">
    <property type="nucleotide sequence ID" value="NZ_CAAAIY010000042.1"/>
</dbReference>
<dbReference type="InterPro" id="IPR010985">
    <property type="entry name" value="Ribbon_hlx_hlx"/>
</dbReference>
<proteinExistence type="inferred from homology"/>
<dbReference type="STRING" id="447.Lboz_3536"/>
<dbReference type="GeneID" id="93294203"/>
<comment type="caution">
    <text evidence="7">The sequence shown here is derived from an EMBL/GenBank/DDBJ whole genome shotgun (WGS) entry which is preliminary data.</text>
</comment>
<keyword evidence="1" id="KW-0678">Repressor</keyword>
<dbReference type="GO" id="GO:0003677">
    <property type="term" value="F:DNA binding"/>
    <property type="evidence" value="ECO:0007669"/>
    <property type="project" value="UniProtKB-KW"/>
</dbReference>
<keyword evidence="4" id="KW-0238">DNA-binding</keyword>
<evidence type="ECO:0000256" key="1">
    <source>
        <dbReference type="ARBA" id="ARBA00022491"/>
    </source>
</evidence>
<dbReference type="PATRIC" id="fig|447.4.peg.3787"/>
<evidence type="ECO:0008006" key="9">
    <source>
        <dbReference type="Google" id="ProtNLM"/>
    </source>
</evidence>
<keyword evidence="5" id="KW-0804">Transcription</keyword>
<evidence type="ECO:0000313" key="7">
    <source>
        <dbReference type="EMBL" id="KTC67722.1"/>
    </source>
</evidence>
<gene>
    <name evidence="7" type="ORF">Lboz_3536</name>
</gene>
<dbReference type="InterPro" id="IPR014795">
    <property type="entry name" value="TacA_1-like"/>
</dbReference>